<keyword evidence="3" id="KW-0812">Transmembrane</keyword>
<dbReference type="InterPro" id="IPR012338">
    <property type="entry name" value="Beta-lactam/transpept-like"/>
</dbReference>
<evidence type="ECO:0000256" key="1">
    <source>
        <dbReference type="ARBA" id="ARBA00004370"/>
    </source>
</evidence>
<protein>
    <submittedName>
        <fullName evidence="6">Penicillin-binding protein 2</fullName>
    </submittedName>
</protein>
<feature type="domain" description="Penicillin-binding protein transpeptidase" evidence="4">
    <location>
        <begin position="240"/>
        <end position="535"/>
    </location>
</feature>
<dbReference type="GO" id="GO:0008658">
    <property type="term" value="F:penicillin binding"/>
    <property type="evidence" value="ECO:0007669"/>
    <property type="project" value="InterPro"/>
</dbReference>
<dbReference type="Pfam" id="PF03717">
    <property type="entry name" value="PBP_dimer"/>
    <property type="match status" value="1"/>
</dbReference>
<evidence type="ECO:0000259" key="5">
    <source>
        <dbReference type="Pfam" id="PF03717"/>
    </source>
</evidence>
<accession>A0A7C4UF72</accession>
<dbReference type="InterPro" id="IPR005311">
    <property type="entry name" value="PBP_dimer"/>
</dbReference>
<dbReference type="InterPro" id="IPR050515">
    <property type="entry name" value="Beta-lactam/transpept"/>
</dbReference>
<evidence type="ECO:0000256" key="3">
    <source>
        <dbReference type="SAM" id="Phobius"/>
    </source>
</evidence>
<proteinExistence type="predicted"/>
<comment type="caution">
    <text evidence="6">The sequence shown here is derived from an EMBL/GenBank/DDBJ whole genome shotgun (WGS) entry which is preliminary data.</text>
</comment>
<keyword evidence="3" id="KW-1133">Transmembrane helix</keyword>
<dbReference type="GO" id="GO:0005886">
    <property type="term" value="C:plasma membrane"/>
    <property type="evidence" value="ECO:0007669"/>
    <property type="project" value="TreeGrafter"/>
</dbReference>
<name>A0A7C4UF72_UNCW3</name>
<dbReference type="Pfam" id="PF00905">
    <property type="entry name" value="Transpeptidase"/>
    <property type="match status" value="1"/>
</dbReference>
<dbReference type="AlphaFoldDB" id="A0A7C4UF72"/>
<evidence type="ECO:0000313" key="6">
    <source>
        <dbReference type="EMBL" id="HGW91018.1"/>
    </source>
</evidence>
<feature type="transmembrane region" description="Helical" evidence="3">
    <location>
        <begin position="12"/>
        <end position="30"/>
    </location>
</feature>
<dbReference type="EMBL" id="DTHG01000006">
    <property type="protein sequence ID" value="HGW91018.1"/>
    <property type="molecule type" value="Genomic_DNA"/>
</dbReference>
<dbReference type="SUPFAM" id="SSF56601">
    <property type="entry name" value="beta-lactamase/transpeptidase-like"/>
    <property type="match status" value="1"/>
</dbReference>
<keyword evidence="2 3" id="KW-0472">Membrane</keyword>
<dbReference type="PANTHER" id="PTHR30627">
    <property type="entry name" value="PEPTIDOGLYCAN D,D-TRANSPEPTIDASE"/>
    <property type="match status" value="1"/>
</dbReference>
<dbReference type="InterPro" id="IPR036138">
    <property type="entry name" value="PBP_dimer_sf"/>
</dbReference>
<evidence type="ECO:0000259" key="4">
    <source>
        <dbReference type="Pfam" id="PF00905"/>
    </source>
</evidence>
<dbReference type="GO" id="GO:0071555">
    <property type="term" value="P:cell wall organization"/>
    <property type="evidence" value="ECO:0007669"/>
    <property type="project" value="TreeGrafter"/>
</dbReference>
<sequence>MFNAKRANFIKIIIFSIFVIAFIRLFYIQIVEGLFYKKKNDWNVITLKVPAKRGNIFDRNGVLLATDVESYVMYVDKKIIKNRERIGRILETKGIISRNEFIERLNETSSRVVIVKKGLTKEDVKNAGDIEGIFFTMEWKRFYPHGNILRTVLGKINYERKGIAGIEKQFDKFLSGKDGFETYVLNLRSKYRYINYPDGKNIEPINGKDMYLTIDFNIQDICDKVARKTREKTGASNVLCVVIDPETGEILGLADVPELDETDKWKMSSFVERDYEPGSIFKLIPAACWLLEKKDTSKIVCEKNEKKKFNNKVLKDENDHPAYNFVQSFANSSNVGFINIGFEIGAKKILEISKRFGLFSKTGIELPNEVTGKPFSENYKYKIDFANVCFGQGFKTTIAQIVYAYAAIGNNGIRLKPQIVKKITDGKLNYYEGKKEKVCKVLNKKMNEKVINIMEKVVEYGTGRLANIPGVKIIGKTGTGEQGKSTGYSGENYLSSFIGIINPENNGLLIGVFIENPVGSHKASVIACPAFKEIAERIITLKDYRERFLRSIAYENERDSK</sequence>
<feature type="domain" description="Penicillin-binding protein dimerisation" evidence="5">
    <location>
        <begin position="49"/>
        <end position="186"/>
    </location>
</feature>
<reference evidence="6" key="1">
    <citation type="journal article" date="2020" name="mSystems">
        <title>Genome- and Community-Level Interaction Insights into Carbon Utilization and Element Cycling Functions of Hydrothermarchaeota in Hydrothermal Sediment.</title>
        <authorList>
            <person name="Zhou Z."/>
            <person name="Liu Y."/>
            <person name="Xu W."/>
            <person name="Pan J."/>
            <person name="Luo Z.H."/>
            <person name="Li M."/>
        </authorList>
    </citation>
    <scope>NUCLEOTIDE SEQUENCE [LARGE SCALE GENOMIC DNA]</scope>
    <source>
        <strain evidence="6">SpSt-780</strain>
    </source>
</reference>
<organism evidence="6">
    <name type="scientific">candidate division WOR-3 bacterium</name>
    <dbReference type="NCBI Taxonomy" id="2052148"/>
    <lineage>
        <taxon>Bacteria</taxon>
        <taxon>Bacteria division WOR-3</taxon>
    </lineage>
</organism>
<comment type="subcellular location">
    <subcellularLocation>
        <location evidence="1">Membrane</location>
    </subcellularLocation>
</comment>
<gene>
    <name evidence="6" type="ORF">ENV67_00555</name>
</gene>
<evidence type="ECO:0000256" key="2">
    <source>
        <dbReference type="ARBA" id="ARBA00023136"/>
    </source>
</evidence>
<dbReference type="Gene3D" id="3.90.1310.10">
    <property type="entry name" value="Penicillin-binding protein 2a (Domain 2)"/>
    <property type="match status" value="1"/>
</dbReference>
<dbReference type="Gene3D" id="3.30.450.330">
    <property type="match status" value="1"/>
</dbReference>
<dbReference type="InterPro" id="IPR001460">
    <property type="entry name" value="PCN-bd_Tpept"/>
</dbReference>
<dbReference type="Gene3D" id="3.40.710.10">
    <property type="entry name" value="DD-peptidase/beta-lactamase superfamily"/>
    <property type="match status" value="1"/>
</dbReference>
<dbReference type="SUPFAM" id="SSF56519">
    <property type="entry name" value="Penicillin binding protein dimerisation domain"/>
    <property type="match status" value="1"/>
</dbReference>